<feature type="transmembrane region" description="Helical" evidence="1">
    <location>
        <begin position="53"/>
        <end position="71"/>
    </location>
</feature>
<evidence type="ECO:0000313" key="3">
    <source>
        <dbReference type="WBParaSite" id="Pan_g23575.t1"/>
    </source>
</evidence>
<evidence type="ECO:0000313" key="2">
    <source>
        <dbReference type="Proteomes" id="UP000492821"/>
    </source>
</evidence>
<reference evidence="3" key="2">
    <citation type="submission" date="2020-10" db="UniProtKB">
        <authorList>
            <consortium name="WormBaseParasite"/>
        </authorList>
    </citation>
    <scope>IDENTIFICATION</scope>
</reference>
<protein>
    <submittedName>
        <fullName evidence="3">Serpentine receptor class gamma</fullName>
    </submittedName>
</protein>
<keyword evidence="2" id="KW-1185">Reference proteome</keyword>
<evidence type="ECO:0000256" key="1">
    <source>
        <dbReference type="SAM" id="Phobius"/>
    </source>
</evidence>
<dbReference type="Proteomes" id="UP000492821">
    <property type="component" value="Unassembled WGS sequence"/>
</dbReference>
<accession>A0A7E4VPZ3</accession>
<organism evidence="2 3">
    <name type="scientific">Panagrellus redivivus</name>
    <name type="common">Microworm</name>
    <dbReference type="NCBI Taxonomy" id="6233"/>
    <lineage>
        <taxon>Eukaryota</taxon>
        <taxon>Metazoa</taxon>
        <taxon>Ecdysozoa</taxon>
        <taxon>Nematoda</taxon>
        <taxon>Chromadorea</taxon>
        <taxon>Rhabditida</taxon>
        <taxon>Tylenchina</taxon>
        <taxon>Panagrolaimomorpha</taxon>
        <taxon>Panagrolaimoidea</taxon>
        <taxon>Panagrolaimidae</taxon>
        <taxon>Panagrellus</taxon>
    </lineage>
</organism>
<dbReference type="WBParaSite" id="Pan_g23575.t1">
    <property type="protein sequence ID" value="Pan_g23575.t1"/>
    <property type="gene ID" value="Pan_g23575"/>
</dbReference>
<sequence length="120" mass="13580">MSKDFKAELRLFGHAIVVFLSHMLMCTIEVAIYISTITGIDSIRAFAMPQYPWANDVLNLISGPALLIISANTRRDYMRFLNLGRFGLVGESTVMHVTTIRSDKKTMTEKQFSLPARMVH</sequence>
<proteinExistence type="predicted"/>
<name>A0A7E4VPZ3_PANRE</name>
<reference evidence="2" key="1">
    <citation type="journal article" date="2013" name="Genetics">
        <title>The draft genome and transcriptome of Panagrellus redivivus are shaped by the harsh demands of a free-living lifestyle.</title>
        <authorList>
            <person name="Srinivasan J."/>
            <person name="Dillman A.R."/>
            <person name="Macchietto M.G."/>
            <person name="Heikkinen L."/>
            <person name="Lakso M."/>
            <person name="Fracchia K.M."/>
            <person name="Antoshechkin I."/>
            <person name="Mortazavi A."/>
            <person name="Wong G."/>
            <person name="Sternberg P.W."/>
        </authorList>
    </citation>
    <scope>NUCLEOTIDE SEQUENCE [LARGE SCALE GENOMIC DNA]</scope>
    <source>
        <strain evidence="2">MT8872</strain>
    </source>
</reference>
<keyword evidence="1" id="KW-1133">Transmembrane helix</keyword>
<keyword evidence="1" id="KW-0812">Transmembrane</keyword>
<dbReference type="AlphaFoldDB" id="A0A7E4VPZ3"/>
<feature type="transmembrane region" description="Helical" evidence="1">
    <location>
        <begin position="12"/>
        <end position="33"/>
    </location>
</feature>
<keyword evidence="1" id="KW-0472">Membrane</keyword>